<sequence>MDNLKTLIIDNQYFISVELLKTLVEFSNVKIEQCDTWQKMSFRNRCMVVGANGVMGLTVPIQKGRDQKAFFRDIKIDYSSGWQLTHWRTLVTNYNRSPFFEYYAPSLKEIIFTPYSSLFELNLATLQWVLKCLKLTVNLSFTETFLPQYPNFVQDDRNRYNPKNFQQIQNPVRYTQVFETKIGFQKNLSCIDLLCCEGPNALHILLQKL</sequence>
<dbReference type="Pfam" id="PF08889">
    <property type="entry name" value="WbqC"/>
    <property type="match status" value="1"/>
</dbReference>
<dbReference type="EMBL" id="QKZV01000001">
    <property type="protein sequence ID" value="PZX65611.1"/>
    <property type="molecule type" value="Genomic_DNA"/>
</dbReference>
<organism evidence="1 2">
    <name type="scientific">Hydrotalea sandarakina</name>
    <dbReference type="NCBI Taxonomy" id="1004304"/>
    <lineage>
        <taxon>Bacteria</taxon>
        <taxon>Pseudomonadati</taxon>
        <taxon>Bacteroidota</taxon>
        <taxon>Chitinophagia</taxon>
        <taxon>Chitinophagales</taxon>
        <taxon>Chitinophagaceae</taxon>
        <taxon>Hydrotalea</taxon>
    </lineage>
</organism>
<comment type="caution">
    <text evidence="1">The sequence shown here is derived from an EMBL/GenBank/DDBJ whole genome shotgun (WGS) entry which is preliminary data.</text>
</comment>
<gene>
    <name evidence="1" type="ORF">LX80_00099</name>
</gene>
<accession>A0A2W7RYN1</accession>
<evidence type="ECO:0000313" key="1">
    <source>
        <dbReference type="EMBL" id="PZX65611.1"/>
    </source>
</evidence>
<reference evidence="1 2" key="1">
    <citation type="submission" date="2018-06" db="EMBL/GenBank/DDBJ databases">
        <title>Genomic Encyclopedia of Archaeal and Bacterial Type Strains, Phase II (KMG-II): from individual species to whole genera.</title>
        <authorList>
            <person name="Goeker M."/>
        </authorList>
    </citation>
    <scope>NUCLEOTIDE SEQUENCE [LARGE SCALE GENOMIC DNA]</scope>
    <source>
        <strain evidence="1 2">DSM 23241</strain>
    </source>
</reference>
<dbReference type="OrthoDB" id="1523452at2"/>
<dbReference type="AlphaFoldDB" id="A0A2W7RYN1"/>
<evidence type="ECO:0000313" key="2">
    <source>
        <dbReference type="Proteomes" id="UP000249720"/>
    </source>
</evidence>
<name>A0A2W7RYN1_9BACT</name>
<keyword evidence="2" id="KW-1185">Reference proteome</keyword>
<dbReference type="InterPro" id="IPR014985">
    <property type="entry name" value="WbqC"/>
</dbReference>
<dbReference type="RefSeq" id="WP_111293094.1">
    <property type="nucleotide sequence ID" value="NZ_QKZV01000001.1"/>
</dbReference>
<dbReference type="Proteomes" id="UP000249720">
    <property type="component" value="Unassembled WGS sequence"/>
</dbReference>
<proteinExistence type="predicted"/>
<protein>
    <submittedName>
        <fullName evidence="1">WbqC-like protein</fullName>
    </submittedName>
</protein>